<protein>
    <submittedName>
        <fullName evidence="1">Uncharacterized protein</fullName>
    </submittedName>
</protein>
<dbReference type="AlphaFoldDB" id="A0A2I0UKB3"/>
<name>A0A2I0UKB3_LIMLA</name>
<evidence type="ECO:0000313" key="2">
    <source>
        <dbReference type="Proteomes" id="UP000233556"/>
    </source>
</evidence>
<reference evidence="2" key="1">
    <citation type="submission" date="2017-11" db="EMBL/GenBank/DDBJ databases">
        <authorList>
            <person name="Lima N.C."/>
            <person name="Parody-Merino A.M."/>
            <person name="Battley P.F."/>
            <person name="Fidler A.E."/>
            <person name="Prosdocimi F."/>
        </authorList>
    </citation>
    <scope>NUCLEOTIDE SEQUENCE [LARGE SCALE GENOMIC DNA]</scope>
</reference>
<dbReference type="EMBL" id="KZ505708">
    <property type="protein sequence ID" value="PKU46486.1"/>
    <property type="molecule type" value="Genomic_DNA"/>
</dbReference>
<evidence type="ECO:0000313" key="1">
    <source>
        <dbReference type="EMBL" id="PKU46486.1"/>
    </source>
</evidence>
<sequence length="236" mass="25667">MKGPLQVLEDCYKVSPEPSLLQAEQRQLFQLVFIGEVLQPSDHLQSPPLDPLQQVHVPSVLMTPELDAVLQMGSPESRAEGQNRLPQPAGHASFYAAQDAGGVLGCQSTLPAHGKLLIHEHSQVLLLRASLQPLSPQPVFVPGIAMSQVQDLALGLVDLHEVCTGSPLKSVQVPLDGISSLWRVNSCVTTQLGVVSKLAEGALYPIVPVSTKDVKQHWSQYQPLRNTTHHWLPLGY</sequence>
<keyword evidence="2" id="KW-1185">Reference proteome</keyword>
<dbReference type="Proteomes" id="UP000233556">
    <property type="component" value="Unassembled WGS sequence"/>
</dbReference>
<accession>A0A2I0UKB3</accession>
<reference evidence="2" key="2">
    <citation type="submission" date="2017-12" db="EMBL/GenBank/DDBJ databases">
        <title>Genome sequence of the Bar-tailed Godwit (Limosa lapponica baueri).</title>
        <authorList>
            <person name="Lima N.C.B."/>
            <person name="Parody-Merino A.M."/>
            <person name="Battley P.F."/>
            <person name="Fidler A.E."/>
            <person name="Prosdocimi F."/>
        </authorList>
    </citation>
    <scope>NUCLEOTIDE SEQUENCE [LARGE SCALE GENOMIC DNA]</scope>
</reference>
<gene>
    <name evidence="1" type="ORF">llap_3205</name>
</gene>
<organism evidence="1 2">
    <name type="scientific">Limosa lapponica baueri</name>
    <dbReference type="NCBI Taxonomy" id="1758121"/>
    <lineage>
        <taxon>Eukaryota</taxon>
        <taxon>Metazoa</taxon>
        <taxon>Chordata</taxon>
        <taxon>Craniata</taxon>
        <taxon>Vertebrata</taxon>
        <taxon>Euteleostomi</taxon>
        <taxon>Archelosauria</taxon>
        <taxon>Archosauria</taxon>
        <taxon>Dinosauria</taxon>
        <taxon>Saurischia</taxon>
        <taxon>Theropoda</taxon>
        <taxon>Coelurosauria</taxon>
        <taxon>Aves</taxon>
        <taxon>Neognathae</taxon>
        <taxon>Neoaves</taxon>
        <taxon>Charadriiformes</taxon>
        <taxon>Scolopacidae</taxon>
        <taxon>Limosa</taxon>
    </lineage>
</organism>
<proteinExistence type="predicted"/>